<feature type="compositionally biased region" description="Polar residues" evidence="1">
    <location>
        <begin position="23"/>
        <end position="43"/>
    </location>
</feature>
<feature type="region of interest" description="Disordered" evidence="1">
    <location>
        <begin position="19"/>
        <end position="43"/>
    </location>
</feature>
<feature type="region of interest" description="Disordered" evidence="1">
    <location>
        <begin position="146"/>
        <end position="187"/>
    </location>
</feature>
<dbReference type="Proteomes" id="UP000272025">
    <property type="component" value="Unassembled WGS sequence"/>
</dbReference>
<evidence type="ECO:0000256" key="1">
    <source>
        <dbReference type="SAM" id="MobiDB-lite"/>
    </source>
</evidence>
<gene>
    <name evidence="2" type="ORF">SODALDRAFT_352804</name>
</gene>
<dbReference type="OrthoDB" id="4825861at2759"/>
<organism evidence="2 3">
    <name type="scientific">Sodiomyces alkalinus (strain CBS 110278 / VKM F-3762 / F11)</name>
    <name type="common">Alkaliphilic filamentous fungus</name>
    <dbReference type="NCBI Taxonomy" id="1314773"/>
    <lineage>
        <taxon>Eukaryota</taxon>
        <taxon>Fungi</taxon>
        <taxon>Dikarya</taxon>
        <taxon>Ascomycota</taxon>
        <taxon>Pezizomycotina</taxon>
        <taxon>Sordariomycetes</taxon>
        <taxon>Hypocreomycetidae</taxon>
        <taxon>Glomerellales</taxon>
        <taxon>Plectosphaerellaceae</taxon>
        <taxon>Sodiomyces</taxon>
    </lineage>
</organism>
<sequence length="212" mass="23932">MAIFDVFRRADRRKSILTPLDASGQSTGQINNGSRTSLKSDKSSTNYSFKLTKSFSWKSRTDSLSQTSNNTHSSCTESGEECGIANTLERPEKGVPSWLKKNNKKKQREADDDPREKPLTAVNLVHQEMLSQFTWTFGNRRDSIGDRSSLYGDISPGTSRLPSMDGGSRPLPPRHPSSEVQHQQRLHDMHDQDDQFLSPYAPMRRRAALTFD</sequence>
<dbReference type="EMBL" id="ML119060">
    <property type="protein sequence ID" value="ROT35946.1"/>
    <property type="molecule type" value="Genomic_DNA"/>
</dbReference>
<evidence type="ECO:0000313" key="3">
    <source>
        <dbReference type="Proteomes" id="UP000272025"/>
    </source>
</evidence>
<accession>A0A3N2PNM6</accession>
<proteinExistence type="predicted"/>
<reference evidence="2 3" key="1">
    <citation type="journal article" date="2018" name="Mol. Ecol.">
        <title>The obligate alkalophilic soda-lake fungus Sodiomyces alkalinus has shifted to a protein diet.</title>
        <authorList>
            <person name="Grum-Grzhimaylo A.A."/>
            <person name="Falkoski D.L."/>
            <person name="van den Heuvel J."/>
            <person name="Valero-Jimenez C.A."/>
            <person name="Min B."/>
            <person name="Choi I.G."/>
            <person name="Lipzen A."/>
            <person name="Daum C.G."/>
            <person name="Aanen D.K."/>
            <person name="Tsang A."/>
            <person name="Henrissat B."/>
            <person name="Bilanenko E.N."/>
            <person name="de Vries R.P."/>
            <person name="van Kan J.A.L."/>
            <person name="Grigoriev I.V."/>
            <person name="Debets A.J.M."/>
        </authorList>
    </citation>
    <scope>NUCLEOTIDE SEQUENCE [LARGE SCALE GENOMIC DNA]</scope>
    <source>
        <strain evidence="2 3">F11</strain>
    </source>
</reference>
<keyword evidence="3" id="KW-1185">Reference proteome</keyword>
<evidence type="ECO:0000313" key="2">
    <source>
        <dbReference type="EMBL" id="ROT35946.1"/>
    </source>
</evidence>
<dbReference type="GeneID" id="39582087"/>
<name>A0A3N2PNM6_SODAK</name>
<dbReference type="RefSeq" id="XP_028463752.1">
    <property type="nucleotide sequence ID" value="XM_028613609.1"/>
</dbReference>
<feature type="compositionally biased region" description="Polar residues" evidence="1">
    <location>
        <begin position="60"/>
        <end position="77"/>
    </location>
</feature>
<dbReference type="AlphaFoldDB" id="A0A3N2PNM6"/>
<feature type="region of interest" description="Disordered" evidence="1">
    <location>
        <begin position="60"/>
        <end position="118"/>
    </location>
</feature>
<protein>
    <submittedName>
        <fullName evidence="2">Uncharacterized protein</fullName>
    </submittedName>
</protein>